<evidence type="ECO:0000259" key="9">
    <source>
        <dbReference type="PROSITE" id="PS50928"/>
    </source>
</evidence>
<evidence type="ECO:0000256" key="7">
    <source>
        <dbReference type="ARBA" id="ARBA00023136"/>
    </source>
</evidence>
<dbReference type="GO" id="GO:0005886">
    <property type="term" value="C:plasma membrane"/>
    <property type="evidence" value="ECO:0007669"/>
    <property type="project" value="UniProtKB-SubCell"/>
</dbReference>
<comment type="caution">
    <text evidence="10">The sequence shown here is derived from an EMBL/GenBank/DDBJ whole genome shotgun (WGS) entry which is preliminary data.</text>
</comment>
<gene>
    <name evidence="11" type="ORF">L6637_09950</name>
    <name evidence="10" type="ORF">L6654_01115</name>
</gene>
<feature type="transmembrane region" description="Helical" evidence="8">
    <location>
        <begin position="118"/>
        <end position="135"/>
    </location>
</feature>
<evidence type="ECO:0000313" key="10">
    <source>
        <dbReference type="EMBL" id="MCG2625206.1"/>
    </source>
</evidence>
<feature type="domain" description="ABC transmembrane type-1" evidence="9">
    <location>
        <begin position="85"/>
        <end position="291"/>
    </location>
</feature>
<comment type="similarity">
    <text evidence="2">Belongs to the binding-protein-dependent transport system permease family. CysTW subfamily.</text>
</comment>
<evidence type="ECO:0000256" key="3">
    <source>
        <dbReference type="ARBA" id="ARBA00022448"/>
    </source>
</evidence>
<evidence type="ECO:0000256" key="4">
    <source>
        <dbReference type="ARBA" id="ARBA00022475"/>
    </source>
</evidence>
<keyword evidence="6 8" id="KW-1133">Transmembrane helix</keyword>
<dbReference type="Proteomes" id="UP001139012">
    <property type="component" value="Unassembled WGS sequence"/>
</dbReference>
<feature type="transmembrane region" description="Helical" evidence="8">
    <location>
        <begin position="172"/>
        <end position="193"/>
    </location>
</feature>
<evidence type="ECO:0000256" key="6">
    <source>
        <dbReference type="ARBA" id="ARBA00022989"/>
    </source>
</evidence>
<keyword evidence="12" id="KW-1185">Reference proteome</keyword>
<evidence type="ECO:0000256" key="2">
    <source>
        <dbReference type="ARBA" id="ARBA00007069"/>
    </source>
</evidence>
<accession>A0A9X1R3J2</accession>
<dbReference type="EMBL" id="JAKLUA010000002">
    <property type="protein sequence ID" value="MCG2667275.1"/>
    <property type="molecule type" value="Genomic_DNA"/>
</dbReference>
<feature type="transmembrane region" description="Helical" evidence="8">
    <location>
        <begin position="85"/>
        <end position="106"/>
    </location>
</feature>
<dbReference type="Gene3D" id="1.10.3720.10">
    <property type="entry name" value="MetI-like"/>
    <property type="match status" value="1"/>
</dbReference>
<keyword evidence="4" id="KW-1003">Cell membrane</keyword>
<dbReference type="SUPFAM" id="SSF161098">
    <property type="entry name" value="MetI-like"/>
    <property type="match status" value="1"/>
</dbReference>
<dbReference type="InterPro" id="IPR000515">
    <property type="entry name" value="MetI-like"/>
</dbReference>
<keyword evidence="3 8" id="KW-0813">Transport</keyword>
<feature type="transmembrane region" description="Helical" evidence="8">
    <location>
        <begin position="270"/>
        <end position="293"/>
    </location>
</feature>
<evidence type="ECO:0000313" key="12">
    <source>
        <dbReference type="Proteomes" id="UP001139012"/>
    </source>
</evidence>
<evidence type="ECO:0000256" key="5">
    <source>
        <dbReference type="ARBA" id="ARBA00022692"/>
    </source>
</evidence>
<evidence type="ECO:0000313" key="13">
    <source>
        <dbReference type="Proteomes" id="UP001139054"/>
    </source>
</evidence>
<evidence type="ECO:0000256" key="1">
    <source>
        <dbReference type="ARBA" id="ARBA00004651"/>
    </source>
</evidence>
<dbReference type="Pfam" id="PF00528">
    <property type="entry name" value="BPD_transp_1"/>
    <property type="match status" value="1"/>
</dbReference>
<keyword evidence="7 8" id="KW-0472">Membrane</keyword>
<dbReference type="CDD" id="cd06261">
    <property type="entry name" value="TM_PBP2"/>
    <property type="match status" value="1"/>
</dbReference>
<name>A0A9X1R3J2_9BRAD</name>
<dbReference type="EMBL" id="JAKLTY010000001">
    <property type="protein sequence ID" value="MCG2625206.1"/>
    <property type="molecule type" value="Genomic_DNA"/>
</dbReference>
<organism evidence="10 13">
    <name type="scientific">Bradyrhizobium zhengyangense</name>
    <dbReference type="NCBI Taxonomy" id="2911009"/>
    <lineage>
        <taxon>Bacteria</taxon>
        <taxon>Pseudomonadati</taxon>
        <taxon>Pseudomonadota</taxon>
        <taxon>Alphaproteobacteria</taxon>
        <taxon>Hyphomicrobiales</taxon>
        <taxon>Nitrobacteraceae</taxon>
        <taxon>Bradyrhizobium</taxon>
    </lineage>
</organism>
<sequence length="308" mass="33612">MTHTSDRLARATQESTHERTPWRVRLALHDIDGITLLVVPAVLFVLGLFVYPFLYGLVLSFKPRAGDFLANYRKFFSDPFLYDTIYATLRLALPATIINVLVSIPVALRVRKLHRRRLLTTILVIPITLGTVLIAEGLLNYLGPQGWLNRTLMLLGVISAPLRLVHNYTGVMISLILSGFPFTFLLTLSYITGIDASLEQAAATLGATARARFRHIVLPLLVQGLAVNFCLSFVQTFSVFPSAVLLGAPAGDTRVISIAAYQAAYEQYDASMAATIAMIMGFVQLTVVVLALAGRNLFYRGAAGGGKG</sequence>
<dbReference type="GO" id="GO:0055085">
    <property type="term" value="P:transmembrane transport"/>
    <property type="evidence" value="ECO:0007669"/>
    <property type="project" value="InterPro"/>
</dbReference>
<dbReference type="PANTHER" id="PTHR42929:SF1">
    <property type="entry name" value="INNER MEMBRANE ABC TRANSPORTER PERMEASE PROTEIN YDCU-RELATED"/>
    <property type="match status" value="1"/>
</dbReference>
<reference evidence="10" key="1">
    <citation type="submission" date="2022-01" db="EMBL/GenBank/DDBJ databases">
        <title>Genome sequnece data of strain Bradyrhizobium sp. nov.</title>
        <authorList>
            <person name="Zhang J."/>
        </authorList>
    </citation>
    <scope>NUCLEOTIDE SEQUENCE</scope>
    <source>
        <strain evidence="11">WYCCWR 12774</strain>
        <strain evidence="10">WYCCWR 13023</strain>
    </source>
</reference>
<proteinExistence type="inferred from homology"/>
<keyword evidence="5 8" id="KW-0812">Transmembrane</keyword>
<protein>
    <submittedName>
        <fullName evidence="10">Sugar ABC transporter permease</fullName>
    </submittedName>
</protein>
<dbReference type="PROSITE" id="PS50928">
    <property type="entry name" value="ABC_TM1"/>
    <property type="match status" value="1"/>
</dbReference>
<feature type="transmembrane region" description="Helical" evidence="8">
    <location>
        <begin position="213"/>
        <end position="231"/>
    </location>
</feature>
<comment type="subcellular location">
    <subcellularLocation>
        <location evidence="1 8">Cell membrane</location>
        <topology evidence="1 8">Multi-pass membrane protein</topology>
    </subcellularLocation>
</comment>
<feature type="transmembrane region" description="Helical" evidence="8">
    <location>
        <begin position="33"/>
        <end position="54"/>
    </location>
</feature>
<evidence type="ECO:0000313" key="11">
    <source>
        <dbReference type="EMBL" id="MCG2667275.1"/>
    </source>
</evidence>
<dbReference type="Proteomes" id="UP001139054">
    <property type="component" value="Unassembled WGS sequence"/>
</dbReference>
<dbReference type="PANTHER" id="PTHR42929">
    <property type="entry name" value="INNER MEMBRANE ABC TRANSPORTER PERMEASE PROTEIN YDCU-RELATED-RELATED"/>
    <property type="match status" value="1"/>
</dbReference>
<evidence type="ECO:0000256" key="8">
    <source>
        <dbReference type="RuleBase" id="RU363032"/>
    </source>
</evidence>
<dbReference type="InterPro" id="IPR035906">
    <property type="entry name" value="MetI-like_sf"/>
</dbReference>
<dbReference type="AlphaFoldDB" id="A0A9X1R3J2"/>
<dbReference type="RefSeq" id="WP_237863511.1">
    <property type="nucleotide sequence ID" value="NZ_JAKLTY010000001.1"/>
</dbReference>